<dbReference type="CDD" id="cd09731">
    <property type="entry name" value="Cse2_I-E"/>
    <property type="match status" value="1"/>
</dbReference>
<evidence type="ECO:0000256" key="1">
    <source>
        <dbReference type="SAM" id="MobiDB-lite"/>
    </source>
</evidence>
<name>A0ABU1T208_9ACTO</name>
<dbReference type="Proteomes" id="UP001266099">
    <property type="component" value="Unassembled WGS sequence"/>
</dbReference>
<protein>
    <submittedName>
        <fullName evidence="2">CRISPR system Cascade subunit CasB</fullName>
    </submittedName>
</protein>
<dbReference type="NCBIfam" id="TIGR02548">
    <property type="entry name" value="casB_cse2"/>
    <property type="match status" value="1"/>
</dbReference>
<dbReference type="EMBL" id="JAVDUJ010000001">
    <property type="protein sequence ID" value="MDR6939334.1"/>
    <property type="molecule type" value="Genomic_DNA"/>
</dbReference>
<dbReference type="InterPro" id="IPR013382">
    <property type="entry name" value="CRISPR-assoc_prot_Cse2"/>
</dbReference>
<evidence type="ECO:0000313" key="3">
    <source>
        <dbReference type="Proteomes" id="UP001266099"/>
    </source>
</evidence>
<keyword evidence="3" id="KW-1185">Reference proteome</keyword>
<gene>
    <name evidence="2" type="ORF">J2S36_000877</name>
</gene>
<dbReference type="Pfam" id="PF09485">
    <property type="entry name" value="CRISPR_Cse2"/>
    <property type="match status" value="1"/>
</dbReference>
<dbReference type="InterPro" id="IPR038287">
    <property type="entry name" value="Cse2_sf"/>
</dbReference>
<sequence>MVNNKRVSNAIVKARLERLQKAFLAGQPWSKATLAHLREAIGKEPGSIPEIWQITSMPVPEEWHSDKPTWEEKAAHWVFVLYARHQQSKTQPMHSEEKSAAFGRAVRNLTNSDDQDDSPINRRIKATISADTLDSLCAHMSGLISQLRSNEIPLNYVQLYDDLVLFQQPGGADTVRRRWARDYVNSCVKPQEDDGDSDGNKEEAIGTDYQV</sequence>
<organism evidence="2 3">
    <name type="scientific">Arcanobacterium hippocoleae</name>
    <dbReference type="NCBI Taxonomy" id="149017"/>
    <lineage>
        <taxon>Bacteria</taxon>
        <taxon>Bacillati</taxon>
        <taxon>Actinomycetota</taxon>
        <taxon>Actinomycetes</taxon>
        <taxon>Actinomycetales</taxon>
        <taxon>Actinomycetaceae</taxon>
        <taxon>Arcanobacterium</taxon>
    </lineage>
</organism>
<accession>A0ABU1T208</accession>
<feature type="region of interest" description="Disordered" evidence="1">
    <location>
        <begin position="189"/>
        <end position="211"/>
    </location>
</feature>
<dbReference type="RefSeq" id="WP_309955938.1">
    <property type="nucleotide sequence ID" value="NZ_JAVDUJ010000001.1"/>
</dbReference>
<evidence type="ECO:0000313" key="2">
    <source>
        <dbReference type="EMBL" id="MDR6939334.1"/>
    </source>
</evidence>
<reference evidence="2 3" key="1">
    <citation type="submission" date="2023-07" db="EMBL/GenBank/DDBJ databases">
        <title>Sequencing the genomes of 1000 actinobacteria strains.</title>
        <authorList>
            <person name="Klenk H.-P."/>
        </authorList>
    </citation>
    <scope>NUCLEOTIDE SEQUENCE [LARGE SCALE GENOMIC DNA]</scope>
    <source>
        <strain evidence="2 3">DSM 15539</strain>
    </source>
</reference>
<comment type="caution">
    <text evidence="2">The sequence shown here is derived from an EMBL/GenBank/DDBJ whole genome shotgun (WGS) entry which is preliminary data.</text>
</comment>
<dbReference type="Gene3D" id="1.10.520.40">
    <property type="entry name" value="CRISPR-associated protein Cse2"/>
    <property type="match status" value="1"/>
</dbReference>
<proteinExistence type="predicted"/>